<gene>
    <name evidence="3" type="ORF">CXK94_05480</name>
</gene>
<protein>
    <submittedName>
        <fullName evidence="3">Flagellar hook-length control protein FliK</fullName>
    </submittedName>
</protein>
<feature type="region of interest" description="Disordered" evidence="1">
    <location>
        <begin position="1"/>
        <end position="186"/>
    </location>
</feature>
<keyword evidence="3" id="KW-0282">Flagellum</keyword>
<keyword evidence="3" id="KW-0966">Cell projection</keyword>
<dbReference type="RefSeq" id="WP_102893563.1">
    <property type="nucleotide sequence ID" value="NZ_JAMOHU010000018.1"/>
</dbReference>
<evidence type="ECO:0000259" key="2">
    <source>
        <dbReference type="Pfam" id="PF02120"/>
    </source>
</evidence>
<dbReference type="PANTHER" id="PTHR37533:SF2">
    <property type="entry name" value="FLAGELLAR HOOK-LENGTH CONTROL PROTEIN"/>
    <property type="match status" value="1"/>
</dbReference>
<feature type="compositionally biased region" description="Basic and acidic residues" evidence="1">
    <location>
        <begin position="43"/>
        <end position="85"/>
    </location>
</feature>
<accession>A0A2N8T7I7</accession>
<keyword evidence="3" id="KW-0969">Cilium</keyword>
<dbReference type="CDD" id="cd17470">
    <property type="entry name" value="T3SS_Flik_C"/>
    <property type="match status" value="1"/>
</dbReference>
<comment type="caution">
    <text evidence="3">The sequence shown here is derived from an EMBL/GenBank/DDBJ whole genome shotgun (WGS) entry which is preliminary data.</text>
</comment>
<evidence type="ECO:0000313" key="3">
    <source>
        <dbReference type="EMBL" id="PNG10655.1"/>
    </source>
</evidence>
<reference evidence="3 4" key="1">
    <citation type="submission" date="2018-01" db="EMBL/GenBank/DDBJ databases">
        <title>Denitrification phenotypes of diverse strains of Pseudomonas stutzeri.</title>
        <authorList>
            <person name="Milligan D.A."/>
            <person name="Bergaust L."/>
            <person name="Bakken L.R."/>
            <person name="Frostegard A."/>
        </authorList>
    </citation>
    <scope>NUCLEOTIDE SEQUENCE [LARGE SCALE GENOMIC DNA]</scope>
    <source>
        <strain evidence="3 4">24a75</strain>
    </source>
</reference>
<dbReference type="InterPro" id="IPR052563">
    <property type="entry name" value="FliK"/>
</dbReference>
<proteinExistence type="predicted"/>
<name>A0A2N8T7I7_STUST</name>
<dbReference type="Pfam" id="PF02120">
    <property type="entry name" value="Flg_hook"/>
    <property type="match status" value="1"/>
</dbReference>
<feature type="domain" description="Flagellar hook-length control protein-like C-terminal" evidence="2">
    <location>
        <begin position="278"/>
        <end position="356"/>
    </location>
</feature>
<dbReference type="EMBL" id="POUT01000002">
    <property type="protein sequence ID" value="PNG10655.1"/>
    <property type="molecule type" value="Genomic_DNA"/>
</dbReference>
<dbReference type="Gene3D" id="3.30.750.140">
    <property type="match status" value="1"/>
</dbReference>
<evidence type="ECO:0000313" key="4">
    <source>
        <dbReference type="Proteomes" id="UP000236023"/>
    </source>
</evidence>
<dbReference type="InterPro" id="IPR021136">
    <property type="entry name" value="Flagellar_hook_control-like_C"/>
</dbReference>
<dbReference type="PANTHER" id="PTHR37533">
    <property type="entry name" value="FLAGELLAR HOOK-LENGTH CONTROL PROTEIN"/>
    <property type="match status" value="1"/>
</dbReference>
<dbReference type="InterPro" id="IPR038610">
    <property type="entry name" value="FliK-like_C_sf"/>
</dbReference>
<feature type="region of interest" description="Disordered" evidence="1">
    <location>
        <begin position="359"/>
        <end position="380"/>
    </location>
</feature>
<organism evidence="3 4">
    <name type="scientific">Stutzerimonas stutzeri</name>
    <name type="common">Pseudomonas stutzeri</name>
    <dbReference type="NCBI Taxonomy" id="316"/>
    <lineage>
        <taxon>Bacteria</taxon>
        <taxon>Pseudomonadati</taxon>
        <taxon>Pseudomonadota</taxon>
        <taxon>Gammaproteobacteria</taxon>
        <taxon>Pseudomonadales</taxon>
        <taxon>Pseudomonadaceae</taxon>
        <taxon>Stutzerimonas</taxon>
    </lineage>
</organism>
<dbReference type="Proteomes" id="UP000236023">
    <property type="component" value="Unassembled WGS sequence"/>
</dbReference>
<sequence>MAVSPDLLLKTPSVDVRPKAAAKAPEAPREARDGAGSSFSDVYARERQAKPAERPAARDDARRDKAVDDKAPRDATETVDDEKPAVAESGNALPPEELPDDAPQGDDPLLMFGLGGQFLPEEPPQDGQVPGETLLSGLSVMQQVSVEGEESAADDLLGGLRRASDPQLALQEAAQKSEVAQPSEQKRLEAGDDFASMLAGVEVAEEGEPEFELDLELLEGIEASKGSRAADMGESPSARPNPLSQAIAQQVQQAARPTLVPGQPVQMQQTGWSEAVVDRVMWLSSQNLKSAEIQLDPAELGRMEVRIEMNKDQTQVTFLSPHAGVRDALEGQMVRLREMFSQQGMNLVDVNVSDQSLARGWQGGGEGQPSRNGFSGETADAGDEELRLGVVEVSGNRTSGDRGLVDYYA</sequence>
<dbReference type="AlphaFoldDB" id="A0A2N8T7I7"/>
<evidence type="ECO:0000256" key="1">
    <source>
        <dbReference type="SAM" id="MobiDB-lite"/>
    </source>
</evidence>